<dbReference type="Pfam" id="PF00732">
    <property type="entry name" value="GMC_oxred_N"/>
    <property type="match status" value="1"/>
</dbReference>
<dbReference type="GO" id="GO:0044550">
    <property type="term" value="P:secondary metabolite biosynthetic process"/>
    <property type="evidence" value="ECO:0007669"/>
    <property type="project" value="TreeGrafter"/>
</dbReference>
<evidence type="ECO:0000256" key="3">
    <source>
        <dbReference type="PIRSR" id="PIRSR000137-1"/>
    </source>
</evidence>
<feature type="non-terminal residue" evidence="5">
    <location>
        <position position="629"/>
    </location>
</feature>
<feature type="active site" description="Proton donor" evidence="3">
    <location>
        <position position="572"/>
    </location>
</feature>
<sequence length="629" mass="67686">MAMWNATITFEALGTALQYTMRSNATSRLLSLFTALFSASSLFGTSTPTPSNSITGQQLLGTSFPPPGLNTTYDFLIVGGGTAGLVLANRLSASGTHSVAIVEAGSFYELTNGNQSQIPRYVWNGAGPGLDDANPLVDWMFMTEPEEGFDGMRMHYTRGKTLGGSSARNHMIYQRGTKGSYKRWAEEVDDESYEWDAFRKYFDKGTIFYKADMSKRPANATPEFDPAGERATSGPVSLAYTNYVVPLASWLTKAVNAMGMKPIPGWIDGELIGSSWMVWTTDPKTMVRESSETAYLRPALRRPNLFIYTSTLATEILFEGTEAVGVMCVTLGKGFKLTASEEVILSAGAFQSPQLLMVSGIGPKETLEKHGIPVLVDLPGVGQAMEDHPAVGVTRKLAVPGSNVLGSPGKNAAAVEDYLKDGTGPLASTGVEVVSWEKAPRRLVSNETASALNTIPEDWPDFEFFTSSLFPGPPPDDGEYGGLTVILVTTFSRGTVSISSCSMLDPPVIHINHLTDKRDQELAIAAIKRSREILAHPFLSSVLVGPEILPGNTTSDAQLLKYVQSSAVTISHASCTCKMGKKEDKMAVVDAQGKVFGVERLRVVDASAMPFLPPGHPMATIYALAEKIS</sequence>
<dbReference type="SUPFAM" id="SSF54373">
    <property type="entry name" value="FAD-linked reductases, C-terminal domain"/>
    <property type="match status" value="1"/>
</dbReference>
<dbReference type="Pfam" id="PF05199">
    <property type="entry name" value="GMC_oxred_C"/>
    <property type="match status" value="1"/>
</dbReference>
<evidence type="ECO:0000259" key="4">
    <source>
        <dbReference type="PROSITE" id="PS00624"/>
    </source>
</evidence>
<evidence type="ECO:0000256" key="1">
    <source>
        <dbReference type="ARBA" id="ARBA00010790"/>
    </source>
</evidence>
<dbReference type="GO" id="GO:0050660">
    <property type="term" value="F:flavin adenine dinucleotide binding"/>
    <property type="evidence" value="ECO:0007669"/>
    <property type="project" value="InterPro"/>
</dbReference>
<evidence type="ECO:0000313" key="5">
    <source>
        <dbReference type="EMBL" id="KAF2689767.1"/>
    </source>
</evidence>
<dbReference type="PROSITE" id="PS00624">
    <property type="entry name" value="GMC_OXRED_2"/>
    <property type="match status" value="1"/>
</dbReference>
<dbReference type="OrthoDB" id="269227at2759"/>
<dbReference type="InterPro" id="IPR007867">
    <property type="entry name" value="GMC_OxRtase_C"/>
</dbReference>
<accession>A0A6G1JGS2</accession>
<comment type="similarity">
    <text evidence="1">Belongs to the GMC oxidoreductase family.</text>
</comment>
<evidence type="ECO:0000256" key="2">
    <source>
        <dbReference type="ARBA" id="ARBA00023180"/>
    </source>
</evidence>
<dbReference type="InterPro" id="IPR012132">
    <property type="entry name" value="GMC_OxRdtase"/>
</dbReference>
<dbReference type="SUPFAM" id="SSF51905">
    <property type="entry name" value="FAD/NAD(P)-binding domain"/>
    <property type="match status" value="1"/>
</dbReference>
<name>A0A6G1JGS2_9PLEO</name>
<dbReference type="PANTHER" id="PTHR11552:SF138">
    <property type="entry name" value="DEHYDROGENASE PKFF-RELATED"/>
    <property type="match status" value="1"/>
</dbReference>
<keyword evidence="6" id="KW-1185">Reference proteome</keyword>
<keyword evidence="2" id="KW-0325">Glycoprotein</keyword>
<dbReference type="AlphaFoldDB" id="A0A6G1JGS2"/>
<protein>
    <submittedName>
        <fullName evidence="5">GMC oxidoreductase</fullName>
    </submittedName>
</protein>
<feature type="active site" description="Proton acceptor" evidence="3">
    <location>
        <position position="616"/>
    </location>
</feature>
<evidence type="ECO:0000313" key="6">
    <source>
        <dbReference type="Proteomes" id="UP000799291"/>
    </source>
</evidence>
<gene>
    <name evidence="5" type="ORF">K458DRAFT_330480</name>
</gene>
<dbReference type="Gene3D" id="3.30.560.10">
    <property type="entry name" value="Glucose Oxidase, domain 3"/>
    <property type="match status" value="1"/>
</dbReference>
<dbReference type="InterPro" id="IPR000172">
    <property type="entry name" value="GMC_OxRdtase_N"/>
</dbReference>
<dbReference type="Gene3D" id="3.50.50.60">
    <property type="entry name" value="FAD/NAD(P)-binding domain"/>
    <property type="match status" value="1"/>
</dbReference>
<proteinExistence type="inferred from homology"/>
<dbReference type="PANTHER" id="PTHR11552">
    <property type="entry name" value="GLUCOSE-METHANOL-CHOLINE GMC OXIDOREDUCTASE"/>
    <property type="match status" value="1"/>
</dbReference>
<dbReference type="PIRSF" id="PIRSF000137">
    <property type="entry name" value="Alcohol_oxidase"/>
    <property type="match status" value="1"/>
</dbReference>
<dbReference type="Proteomes" id="UP000799291">
    <property type="component" value="Unassembled WGS sequence"/>
</dbReference>
<dbReference type="EMBL" id="MU005572">
    <property type="protein sequence ID" value="KAF2689767.1"/>
    <property type="molecule type" value="Genomic_DNA"/>
</dbReference>
<dbReference type="GO" id="GO:0016614">
    <property type="term" value="F:oxidoreductase activity, acting on CH-OH group of donors"/>
    <property type="evidence" value="ECO:0007669"/>
    <property type="project" value="InterPro"/>
</dbReference>
<feature type="domain" description="Glucose-methanol-choline oxidoreductase N-terminal" evidence="4">
    <location>
        <begin position="348"/>
        <end position="362"/>
    </location>
</feature>
<organism evidence="5 6">
    <name type="scientific">Lentithecium fluviatile CBS 122367</name>
    <dbReference type="NCBI Taxonomy" id="1168545"/>
    <lineage>
        <taxon>Eukaryota</taxon>
        <taxon>Fungi</taxon>
        <taxon>Dikarya</taxon>
        <taxon>Ascomycota</taxon>
        <taxon>Pezizomycotina</taxon>
        <taxon>Dothideomycetes</taxon>
        <taxon>Pleosporomycetidae</taxon>
        <taxon>Pleosporales</taxon>
        <taxon>Massarineae</taxon>
        <taxon>Lentitheciaceae</taxon>
        <taxon>Lentithecium</taxon>
    </lineage>
</organism>
<dbReference type="InterPro" id="IPR036188">
    <property type="entry name" value="FAD/NAD-bd_sf"/>
</dbReference>
<reference evidence="5" key="1">
    <citation type="journal article" date="2020" name="Stud. Mycol.">
        <title>101 Dothideomycetes genomes: a test case for predicting lifestyles and emergence of pathogens.</title>
        <authorList>
            <person name="Haridas S."/>
            <person name="Albert R."/>
            <person name="Binder M."/>
            <person name="Bloem J."/>
            <person name="Labutti K."/>
            <person name="Salamov A."/>
            <person name="Andreopoulos B."/>
            <person name="Baker S."/>
            <person name="Barry K."/>
            <person name="Bills G."/>
            <person name="Bluhm B."/>
            <person name="Cannon C."/>
            <person name="Castanera R."/>
            <person name="Culley D."/>
            <person name="Daum C."/>
            <person name="Ezra D."/>
            <person name="Gonzalez J."/>
            <person name="Henrissat B."/>
            <person name="Kuo A."/>
            <person name="Liang C."/>
            <person name="Lipzen A."/>
            <person name="Lutzoni F."/>
            <person name="Magnuson J."/>
            <person name="Mondo S."/>
            <person name="Nolan M."/>
            <person name="Ohm R."/>
            <person name="Pangilinan J."/>
            <person name="Park H.-J."/>
            <person name="Ramirez L."/>
            <person name="Alfaro M."/>
            <person name="Sun H."/>
            <person name="Tritt A."/>
            <person name="Yoshinaga Y."/>
            <person name="Zwiers L.-H."/>
            <person name="Turgeon B."/>
            <person name="Goodwin S."/>
            <person name="Spatafora J."/>
            <person name="Crous P."/>
            <person name="Grigoriev I."/>
        </authorList>
    </citation>
    <scope>NUCLEOTIDE SEQUENCE</scope>
    <source>
        <strain evidence="5">CBS 122367</strain>
    </source>
</reference>